<dbReference type="EMBL" id="MN739708">
    <property type="protein sequence ID" value="QHT22232.1"/>
    <property type="molecule type" value="Genomic_DNA"/>
</dbReference>
<evidence type="ECO:0000313" key="2">
    <source>
        <dbReference type="EMBL" id="QHT22232.1"/>
    </source>
</evidence>
<organism evidence="2">
    <name type="scientific">viral metagenome</name>
    <dbReference type="NCBI Taxonomy" id="1070528"/>
    <lineage>
        <taxon>unclassified sequences</taxon>
        <taxon>metagenomes</taxon>
        <taxon>organismal metagenomes</taxon>
    </lineage>
</organism>
<accession>A0A6C0E0K5</accession>
<reference evidence="2" key="1">
    <citation type="journal article" date="2020" name="Nature">
        <title>Giant virus diversity and host interactions through global metagenomics.</title>
        <authorList>
            <person name="Schulz F."/>
            <person name="Roux S."/>
            <person name="Paez-Espino D."/>
            <person name="Jungbluth S."/>
            <person name="Walsh D.A."/>
            <person name="Denef V.J."/>
            <person name="McMahon K.D."/>
            <person name="Konstantinidis K.T."/>
            <person name="Eloe-Fadrosh E.A."/>
            <person name="Kyrpides N.C."/>
            <person name="Woyke T."/>
        </authorList>
    </citation>
    <scope>NUCLEOTIDE SEQUENCE</scope>
    <source>
        <strain evidence="2">GVMAG-M-3300023179-107</strain>
    </source>
</reference>
<evidence type="ECO:0000259" key="1">
    <source>
        <dbReference type="Pfam" id="PF19065"/>
    </source>
</evidence>
<dbReference type="InterPro" id="IPR043916">
    <property type="entry name" value="P8_CR"/>
</dbReference>
<sequence length="204" mass="23662">MFHPSLFETTKEHTPKDERVLMENKIEVTDTVTNLTAPKKFSFTEDDNKLSKSNTKALFRGLYGETLLTYLFFSEKNVMNIQNLIKMIVSRETGYVVDNQSNNELLIIMRSIFLEYSAHPKLIDPSMSSDEKADLYKKYTEEVRRLNDIVINSIVPKLISQMIQYVTYLQDASEQPKYMDRPINDSVSGKKDYRSITDVLTGYD</sequence>
<dbReference type="AlphaFoldDB" id="A0A6C0E0K5"/>
<dbReference type="Pfam" id="PF19065">
    <property type="entry name" value="P8_CR"/>
    <property type="match status" value="1"/>
</dbReference>
<protein>
    <recommendedName>
        <fullName evidence="1">Minor capsid protein P8 central region domain-containing protein</fullName>
    </recommendedName>
</protein>
<name>A0A6C0E0K5_9ZZZZ</name>
<proteinExistence type="predicted"/>
<feature type="domain" description="Minor capsid protein P8 central region" evidence="1">
    <location>
        <begin position="65"/>
        <end position="191"/>
    </location>
</feature>